<keyword evidence="1 6" id="KW-0963">Cytoplasm</keyword>
<dbReference type="Proteomes" id="UP000290527">
    <property type="component" value="Unassembled WGS sequence"/>
</dbReference>
<evidence type="ECO:0000313" key="7">
    <source>
        <dbReference type="EMBL" id="GBF36608.1"/>
    </source>
</evidence>
<keyword evidence="5 6" id="KW-0378">Hydrolase</keyword>
<comment type="subunit">
    <text evidence="6">Consists of a catalytic RNA component and at least 4-5 protein subunits.</text>
</comment>
<dbReference type="AlphaFoldDB" id="A0A401HQT0"/>
<comment type="catalytic activity">
    <reaction evidence="6">
        <text>Endonucleolytic cleavage of RNA, removing 5'-extranucleotides from tRNA precursor.</text>
        <dbReference type="EC" id="3.1.26.5"/>
    </reaction>
</comment>
<keyword evidence="3 6" id="KW-0540">Nuclease</keyword>
<evidence type="ECO:0000256" key="1">
    <source>
        <dbReference type="ARBA" id="ARBA00022490"/>
    </source>
</evidence>
<dbReference type="InterPro" id="IPR016195">
    <property type="entry name" value="Pol/histidinol_Pase-like"/>
</dbReference>
<evidence type="ECO:0000256" key="3">
    <source>
        <dbReference type="ARBA" id="ARBA00022722"/>
    </source>
</evidence>
<proteinExistence type="inferred from homology"/>
<gene>
    <name evidence="6" type="primary">rnp3</name>
    <name evidence="7" type="ORF">MHHB_P0838</name>
</gene>
<sequence>MENPVDINHIFDEKGIKLLKELGWHGSIVVQYHDNYDKKIFEEVKEYGEREGLKIYAGVKIKSESPKELVRYVKKFRSKVDVILVEGGILKINRQALELHDVDILSTPELNRRDSGIDHVLARLGSVHRVAIELNFKQVLIKRNLYERARLLWAFRRNIHLAKKFNMPVVISSGAENIYGIKSPYDLRSFLNTLTGDPVYSKTIMEFPYKIAEYRVYLKRDNVIRYGVEVVEEE</sequence>
<keyword evidence="8" id="KW-1185">Reference proteome</keyword>
<dbReference type="GO" id="GO:0005737">
    <property type="term" value="C:cytoplasm"/>
    <property type="evidence" value="ECO:0007669"/>
    <property type="project" value="UniProtKB-SubCell"/>
</dbReference>
<comment type="function">
    <text evidence="6">Part of ribonuclease P, a protein complex that generates mature tRNA molecules by cleaving their 5'-ends.</text>
</comment>
<dbReference type="InterPro" id="IPR002738">
    <property type="entry name" value="RNase_P_p30"/>
</dbReference>
<organism evidence="7 8">
    <name type="scientific">Methanofervidicoccus abyssi</name>
    <dbReference type="NCBI Taxonomy" id="2082189"/>
    <lineage>
        <taxon>Archaea</taxon>
        <taxon>Methanobacteriati</taxon>
        <taxon>Methanobacteriota</taxon>
        <taxon>Methanomada group</taxon>
        <taxon>Methanococci</taxon>
        <taxon>Methanococcales</taxon>
        <taxon>Methanofervidicoccus</taxon>
    </lineage>
</organism>
<comment type="caution">
    <text evidence="7">The sequence shown here is derived from an EMBL/GenBank/DDBJ whole genome shotgun (WGS) entry which is preliminary data.</text>
</comment>
<accession>A0A401HQT0</accession>
<keyword evidence="2 6" id="KW-0819">tRNA processing</keyword>
<dbReference type="Gene3D" id="3.20.20.140">
    <property type="entry name" value="Metal-dependent hydrolases"/>
    <property type="match status" value="1"/>
</dbReference>
<evidence type="ECO:0000256" key="5">
    <source>
        <dbReference type="ARBA" id="ARBA00022801"/>
    </source>
</evidence>
<dbReference type="GO" id="GO:0004526">
    <property type="term" value="F:ribonuclease P activity"/>
    <property type="evidence" value="ECO:0007669"/>
    <property type="project" value="UniProtKB-UniRule"/>
</dbReference>
<dbReference type="RefSeq" id="WP_131007366.1">
    <property type="nucleotide sequence ID" value="NZ_BFAX01000003.1"/>
</dbReference>
<evidence type="ECO:0000256" key="6">
    <source>
        <dbReference type="HAMAP-Rule" id="MF_00756"/>
    </source>
</evidence>
<protein>
    <recommendedName>
        <fullName evidence="6">Ribonuclease P protein component 3</fullName>
        <shortName evidence="6">RNase P component 3</shortName>
        <ecNumber evidence="6">3.1.26.5</ecNumber>
    </recommendedName>
    <alternativeName>
        <fullName evidence="6">Rpp30</fullName>
    </alternativeName>
</protein>
<dbReference type="NCBIfam" id="NF046108">
    <property type="entry name" value="RNaseP3Mthcoc"/>
    <property type="match status" value="1"/>
</dbReference>
<comment type="similarity">
    <text evidence="6">Belongs to the eukaryotic/archaeal RNase P protein component 3 family.</text>
</comment>
<evidence type="ECO:0000256" key="2">
    <source>
        <dbReference type="ARBA" id="ARBA00022694"/>
    </source>
</evidence>
<dbReference type="Pfam" id="PF01876">
    <property type="entry name" value="RNase_P_p30"/>
    <property type="match status" value="1"/>
</dbReference>
<dbReference type="HAMAP" id="MF_00756">
    <property type="entry name" value="RNase_P_3"/>
    <property type="match status" value="1"/>
</dbReference>
<comment type="subcellular location">
    <subcellularLocation>
        <location evidence="6">Cytoplasm</location>
    </subcellularLocation>
</comment>
<evidence type="ECO:0000256" key="4">
    <source>
        <dbReference type="ARBA" id="ARBA00022759"/>
    </source>
</evidence>
<dbReference type="EC" id="3.1.26.5" evidence="6"/>
<keyword evidence="4 6" id="KW-0255">Endonuclease</keyword>
<dbReference type="GO" id="GO:0001682">
    <property type="term" value="P:tRNA 5'-leader removal"/>
    <property type="evidence" value="ECO:0007669"/>
    <property type="project" value="UniProtKB-UniRule"/>
</dbReference>
<name>A0A401HQT0_9EURY</name>
<evidence type="ECO:0000313" key="8">
    <source>
        <dbReference type="Proteomes" id="UP000290527"/>
    </source>
</evidence>
<dbReference type="GO" id="GO:0030677">
    <property type="term" value="C:ribonuclease P complex"/>
    <property type="evidence" value="ECO:0007669"/>
    <property type="project" value="UniProtKB-UniRule"/>
</dbReference>
<dbReference type="EMBL" id="BFAX01000003">
    <property type="protein sequence ID" value="GBF36608.1"/>
    <property type="molecule type" value="Genomic_DNA"/>
</dbReference>
<reference evidence="7 8" key="1">
    <citation type="journal article" date="2019" name="Int. J. Syst. Evol. Microbiol.">
        <title>Methanofervidicoccus abyssi gen. nov., sp. nov., a hydrogenotrophic methanogen, isolated from a hydrothermal vent chimney in the Mid-Cayman Spreading Center, the Caribbean Sea.</title>
        <authorList>
            <person name="Sakai S."/>
            <person name="Takaki Y."/>
            <person name="Miyazaki M."/>
            <person name="Ogawara M."/>
            <person name="Yanagawa K."/>
            <person name="Miyazaki J."/>
            <person name="Takai K."/>
        </authorList>
    </citation>
    <scope>NUCLEOTIDE SEQUENCE [LARGE SCALE GENOMIC DNA]</scope>
    <source>
        <strain evidence="7 8">HHB</strain>
    </source>
</reference>
<dbReference type="SUPFAM" id="SSF89550">
    <property type="entry name" value="PHP domain-like"/>
    <property type="match status" value="1"/>
</dbReference>
<dbReference type="OrthoDB" id="85765at2157"/>
<dbReference type="InterPro" id="IPR023539">
    <property type="entry name" value="RNase_P_comp-3_arc"/>
</dbReference>